<dbReference type="GO" id="GO:0016702">
    <property type="term" value="F:oxidoreductase activity, acting on single donors with incorporation of molecular oxygen, incorporation of two atoms of oxygen"/>
    <property type="evidence" value="ECO:0007669"/>
    <property type="project" value="InterPro"/>
</dbReference>
<dbReference type="GO" id="GO:0046872">
    <property type="term" value="F:metal ion binding"/>
    <property type="evidence" value="ECO:0007669"/>
    <property type="project" value="UniProtKB-KW"/>
</dbReference>
<sequence length="885" mass="97913">MAGVLSATVPAAAKSAAAAAACLSSQRKKTEVSVKERGVEGGGSHGVVLSLLGTSSPSTHRRLSQQLSCGYGKGDFFFHGGNRLVIERSMPAIHAARSARRVIKAQASVAPSPLSSPDAAPGRVGTKRAKISITMGDNLNDGMLGKARMVIVGDGKEVPDGPRAPAHPDQTGLTSKADGFDLGFTLWRKGKTVSVTIDDLPKNVNPTVVLLYNDSTHGKWFLKKVEIETEAYTSDGGGDNGKMKTYVFPCFSFVPTGRNPRIIFEGSSKLPWQTPSRLYHLYRAGALDQHFSVYKFDEYDDLSSPSDLADRGSPNFRPRLRPYPKRQATSVSGESVGIPIDDDFDLSKMYDFVTEGAKATAQAFLADPAQMASNRPWRSVSALISGLFEGVGALRKPAILKAGVDWKSDKEFGRQTLAGINPMEITLLRDSPAGFPLSDADVGDGLPGGLTLAQAFRDKRLFILDYSLLEPFRPLVNRAPAAGKEWERYLYAPRCVLFVDNDGDVIPIAIQLEAGGKVYTSAKDAGVGKWQWTLAKAYVASADSSVHQVARHFLQCHAVCEVYLIALRRRVSEWHPVLKLLIPHFRFTMSINYRARTSLINAGGIIEKTFTAGTGSMAVSAEVFKSWKFEEQALPKDLEKRGVADPQVLPYYPYRDAGMLIWNAMHKYVLTYLKIYYGETEASRELIVKDKELVAWWTDVKFGNSKFEYSFSDVEEWPKLETVEDLAFICTTIMWTASAQHAAINFSQYDYSSFSPNHPSCVRKPMPEKVDEKGFMDVMPLPRDQVTVLSVVDLLSRYSDDEEYLGRTDQTAYGWLVDPKAKLAYEQFVIDLDNAEKAIERYNDLNKKKGRLPYKYMFPRTNRDDADNGPETEYGTEGIPNSVSI</sequence>
<name>A0A388ME73_CHABU</name>
<dbReference type="InterPro" id="IPR000907">
    <property type="entry name" value="LipOase"/>
</dbReference>
<dbReference type="Gene3D" id="1.20.245.10">
    <property type="entry name" value="Lipoxygenase-1, Domain 5"/>
    <property type="match status" value="1"/>
</dbReference>
<comment type="caution">
    <text evidence="7">The sequence shown here is derived from an EMBL/GenBank/DDBJ whole genome shotgun (WGS) entry which is preliminary data.</text>
</comment>
<dbReference type="Gramene" id="GBG92868">
    <property type="protein sequence ID" value="GBG92868"/>
    <property type="gene ID" value="CBR_g57594"/>
</dbReference>
<feature type="coiled-coil region" evidence="4">
    <location>
        <begin position="825"/>
        <end position="852"/>
    </location>
</feature>
<gene>
    <name evidence="7" type="ORF">CBR_g57594</name>
</gene>
<dbReference type="InterPro" id="IPR013819">
    <property type="entry name" value="LipOase_C"/>
</dbReference>
<dbReference type="OMA" id="EDWITTF"/>
<evidence type="ECO:0000256" key="4">
    <source>
        <dbReference type="SAM" id="Coils"/>
    </source>
</evidence>
<dbReference type="OrthoDB" id="407298at2759"/>
<dbReference type="PROSITE" id="PS51393">
    <property type="entry name" value="LIPOXYGENASE_3"/>
    <property type="match status" value="1"/>
</dbReference>
<dbReference type="AlphaFoldDB" id="A0A388ME73"/>
<evidence type="ECO:0000259" key="6">
    <source>
        <dbReference type="PROSITE" id="PS51393"/>
    </source>
</evidence>
<feature type="region of interest" description="Disordered" evidence="5">
    <location>
        <begin position="303"/>
        <end position="334"/>
    </location>
</feature>
<organism evidence="7 8">
    <name type="scientific">Chara braunii</name>
    <name type="common">Braun's stonewort</name>
    <dbReference type="NCBI Taxonomy" id="69332"/>
    <lineage>
        <taxon>Eukaryota</taxon>
        <taxon>Viridiplantae</taxon>
        <taxon>Streptophyta</taxon>
        <taxon>Charophyceae</taxon>
        <taxon>Charales</taxon>
        <taxon>Characeae</taxon>
        <taxon>Chara</taxon>
    </lineage>
</organism>
<keyword evidence="2" id="KW-0223">Dioxygenase</keyword>
<keyword evidence="3" id="KW-0560">Oxidoreductase</keyword>
<dbReference type="PRINTS" id="PR00087">
    <property type="entry name" value="LIPOXYGENASE"/>
</dbReference>
<dbReference type="EMBL" id="BFEA01001155">
    <property type="protein sequence ID" value="GBG92868.1"/>
    <property type="molecule type" value="Genomic_DNA"/>
</dbReference>
<dbReference type="PANTHER" id="PTHR11771">
    <property type="entry name" value="LIPOXYGENASE"/>
    <property type="match status" value="1"/>
</dbReference>
<reference evidence="7 8" key="1">
    <citation type="journal article" date="2018" name="Cell">
        <title>The Chara Genome: Secondary Complexity and Implications for Plant Terrestrialization.</title>
        <authorList>
            <person name="Nishiyama T."/>
            <person name="Sakayama H."/>
            <person name="Vries J.D."/>
            <person name="Buschmann H."/>
            <person name="Saint-Marcoux D."/>
            <person name="Ullrich K.K."/>
            <person name="Haas F.B."/>
            <person name="Vanderstraeten L."/>
            <person name="Becker D."/>
            <person name="Lang D."/>
            <person name="Vosolsobe S."/>
            <person name="Rombauts S."/>
            <person name="Wilhelmsson P.K.I."/>
            <person name="Janitza P."/>
            <person name="Kern R."/>
            <person name="Heyl A."/>
            <person name="Rumpler F."/>
            <person name="Villalobos L.I.A.C."/>
            <person name="Clay J.M."/>
            <person name="Skokan R."/>
            <person name="Toyoda A."/>
            <person name="Suzuki Y."/>
            <person name="Kagoshima H."/>
            <person name="Schijlen E."/>
            <person name="Tajeshwar N."/>
            <person name="Catarino B."/>
            <person name="Hetherington A.J."/>
            <person name="Saltykova A."/>
            <person name="Bonnot C."/>
            <person name="Breuninger H."/>
            <person name="Symeonidi A."/>
            <person name="Radhakrishnan G.V."/>
            <person name="Van Nieuwerburgh F."/>
            <person name="Deforce D."/>
            <person name="Chang C."/>
            <person name="Karol K.G."/>
            <person name="Hedrich R."/>
            <person name="Ulvskov P."/>
            <person name="Glockner G."/>
            <person name="Delwiche C.F."/>
            <person name="Petrasek J."/>
            <person name="Van de Peer Y."/>
            <person name="Friml J."/>
            <person name="Beilby M."/>
            <person name="Dolan L."/>
            <person name="Kohara Y."/>
            <person name="Sugano S."/>
            <person name="Fujiyama A."/>
            <person name="Delaux P.-M."/>
            <person name="Quint M."/>
            <person name="TheiBen G."/>
            <person name="Hagemann M."/>
            <person name="Harholt J."/>
            <person name="Dunand C."/>
            <person name="Zachgo S."/>
            <person name="Langdale J."/>
            <person name="Maumus F."/>
            <person name="Straeten D.V.D."/>
            <person name="Gould S.B."/>
            <person name="Rensing S.A."/>
        </authorList>
    </citation>
    <scope>NUCLEOTIDE SEQUENCE [LARGE SCALE GENOMIC DNA]</scope>
    <source>
        <strain evidence="7 8">S276</strain>
    </source>
</reference>
<dbReference type="Gene3D" id="3.10.450.60">
    <property type="match status" value="1"/>
</dbReference>
<dbReference type="GO" id="GO:0034440">
    <property type="term" value="P:lipid oxidation"/>
    <property type="evidence" value="ECO:0007669"/>
    <property type="project" value="InterPro"/>
</dbReference>
<dbReference type="Pfam" id="PF00305">
    <property type="entry name" value="Lipoxygenase"/>
    <property type="match status" value="1"/>
</dbReference>
<dbReference type="STRING" id="69332.A0A388ME73"/>
<feature type="region of interest" description="Disordered" evidence="5">
    <location>
        <begin position="858"/>
        <end position="885"/>
    </location>
</feature>
<protein>
    <recommendedName>
        <fullName evidence="6">Lipoxygenase domain-containing protein</fullName>
    </recommendedName>
</protein>
<evidence type="ECO:0000256" key="5">
    <source>
        <dbReference type="SAM" id="MobiDB-lite"/>
    </source>
</evidence>
<keyword evidence="1" id="KW-0479">Metal-binding</keyword>
<evidence type="ECO:0000313" key="8">
    <source>
        <dbReference type="Proteomes" id="UP000265515"/>
    </source>
</evidence>
<feature type="domain" description="Lipoxygenase" evidence="6">
    <location>
        <begin position="268"/>
        <end position="885"/>
    </location>
</feature>
<keyword evidence="8" id="KW-1185">Reference proteome</keyword>
<dbReference type="SUPFAM" id="SSF48484">
    <property type="entry name" value="Lipoxigenase"/>
    <property type="match status" value="1"/>
</dbReference>
<evidence type="ECO:0000256" key="3">
    <source>
        <dbReference type="ARBA" id="ARBA00023002"/>
    </source>
</evidence>
<evidence type="ECO:0000256" key="2">
    <source>
        <dbReference type="ARBA" id="ARBA00022964"/>
    </source>
</evidence>
<evidence type="ECO:0000313" key="7">
    <source>
        <dbReference type="EMBL" id="GBG92868.1"/>
    </source>
</evidence>
<dbReference type="Proteomes" id="UP000265515">
    <property type="component" value="Unassembled WGS sequence"/>
</dbReference>
<dbReference type="InterPro" id="IPR036226">
    <property type="entry name" value="LipOase_C_sf"/>
</dbReference>
<accession>A0A388ME73</accession>
<proteinExistence type="predicted"/>
<keyword evidence="4" id="KW-0175">Coiled coil</keyword>
<evidence type="ECO:0000256" key="1">
    <source>
        <dbReference type="ARBA" id="ARBA00022723"/>
    </source>
</evidence>